<evidence type="ECO:0000256" key="1">
    <source>
        <dbReference type="SAM" id="MobiDB-lite"/>
    </source>
</evidence>
<sequence length="445" mass="48238">MHRPRPSTPSRLSLKRPITMSTPALSSPSAFSSPVDTYDRCDTPSSPTPHATRPALQFYTGSSSSPAWPVKSLPSHSKMDVDIDPDATDDEDERATPMLTDADTMSEWTDAHTDDDAASVASVYDDDTLAAAEVVLMFSRAPRLQLQLAQPQPKSEPEPAAIAPVTLIHEPQPQPESDPIPDCDPALAVEPLIAPVPVPSTPARLSPPREKTDDIELGDLSDLTPIKPSPPRAKKPRAQLKKRASSSKTARDSDDDDDVLFGSAKPAPTPAPKRAPKRKSNAVSTSDQHPAKKRASGSGASPRKRVAAGPPEILGVDAATVTELEGFLVETLALAKSTSISTTQLVAAVLAEQSHLRPQRSEQEWADVFAQVLDACAVFGRIRRTVKDANGKPIEDQWYYQPDRDTNSERASLLGGLVKGKRSAAKKEDVQYYWRPIPKTRVVRW</sequence>
<gene>
    <name evidence="2" type="ORF">EXIGLDRAFT_835739</name>
</gene>
<dbReference type="Proteomes" id="UP000077266">
    <property type="component" value="Unassembled WGS sequence"/>
</dbReference>
<protein>
    <submittedName>
        <fullName evidence="2">Uncharacterized protein</fullName>
    </submittedName>
</protein>
<feature type="compositionally biased region" description="Acidic residues" evidence="1">
    <location>
        <begin position="82"/>
        <end position="93"/>
    </location>
</feature>
<accession>A0A165IIE8</accession>
<name>A0A165IIE8_EXIGL</name>
<feature type="compositionally biased region" description="Basic residues" evidence="1">
    <location>
        <begin position="232"/>
        <end position="245"/>
    </location>
</feature>
<evidence type="ECO:0000313" key="3">
    <source>
        <dbReference type="Proteomes" id="UP000077266"/>
    </source>
</evidence>
<dbReference type="OrthoDB" id="5348546at2759"/>
<evidence type="ECO:0000313" key="2">
    <source>
        <dbReference type="EMBL" id="KZV93443.1"/>
    </source>
</evidence>
<dbReference type="STRING" id="1314781.A0A165IIE8"/>
<dbReference type="InParanoid" id="A0A165IIE8"/>
<organism evidence="2 3">
    <name type="scientific">Exidia glandulosa HHB12029</name>
    <dbReference type="NCBI Taxonomy" id="1314781"/>
    <lineage>
        <taxon>Eukaryota</taxon>
        <taxon>Fungi</taxon>
        <taxon>Dikarya</taxon>
        <taxon>Basidiomycota</taxon>
        <taxon>Agaricomycotina</taxon>
        <taxon>Agaricomycetes</taxon>
        <taxon>Auriculariales</taxon>
        <taxon>Exidiaceae</taxon>
        <taxon>Exidia</taxon>
    </lineage>
</organism>
<proteinExistence type="predicted"/>
<feature type="region of interest" description="Disordered" evidence="1">
    <location>
        <begin position="1"/>
        <end position="107"/>
    </location>
</feature>
<dbReference type="AlphaFoldDB" id="A0A165IIE8"/>
<dbReference type="EMBL" id="KV425990">
    <property type="protein sequence ID" value="KZV93443.1"/>
    <property type="molecule type" value="Genomic_DNA"/>
</dbReference>
<feature type="compositionally biased region" description="Low complexity" evidence="1">
    <location>
        <begin position="21"/>
        <end position="34"/>
    </location>
</feature>
<keyword evidence="3" id="KW-1185">Reference proteome</keyword>
<reference evidence="2 3" key="1">
    <citation type="journal article" date="2016" name="Mol. Biol. Evol.">
        <title>Comparative Genomics of Early-Diverging Mushroom-Forming Fungi Provides Insights into the Origins of Lignocellulose Decay Capabilities.</title>
        <authorList>
            <person name="Nagy L.G."/>
            <person name="Riley R."/>
            <person name="Tritt A."/>
            <person name="Adam C."/>
            <person name="Daum C."/>
            <person name="Floudas D."/>
            <person name="Sun H."/>
            <person name="Yadav J.S."/>
            <person name="Pangilinan J."/>
            <person name="Larsson K.H."/>
            <person name="Matsuura K."/>
            <person name="Barry K."/>
            <person name="Labutti K."/>
            <person name="Kuo R."/>
            <person name="Ohm R.A."/>
            <person name="Bhattacharya S.S."/>
            <person name="Shirouzu T."/>
            <person name="Yoshinaga Y."/>
            <person name="Martin F.M."/>
            <person name="Grigoriev I.V."/>
            <person name="Hibbett D.S."/>
        </authorList>
    </citation>
    <scope>NUCLEOTIDE SEQUENCE [LARGE SCALE GENOMIC DNA]</scope>
    <source>
        <strain evidence="2 3">HHB12029</strain>
    </source>
</reference>
<feature type="region of interest" description="Disordered" evidence="1">
    <location>
        <begin position="148"/>
        <end position="309"/>
    </location>
</feature>